<protein>
    <submittedName>
        <fullName evidence="2">Uncharacterized protein</fullName>
    </submittedName>
</protein>
<feature type="compositionally biased region" description="Basic and acidic residues" evidence="1">
    <location>
        <begin position="54"/>
        <end position="73"/>
    </location>
</feature>
<gene>
    <name evidence="2" type="ORF">HOLleu_04345</name>
</gene>
<comment type="caution">
    <text evidence="2">The sequence shown here is derived from an EMBL/GenBank/DDBJ whole genome shotgun (WGS) entry which is preliminary data.</text>
</comment>
<dbReference type="Proteomes" id="UP001152320">
    <property type="component" value="Chromosome 1"/>
</dbReference>
<evidence type="ECO:0000256" key="1">
    <source>
        <dbReference type="SAM" id="MobiDB-lite"/>
    </source>
</evidence>
<proteinExistence type="predicted"/>
<reference evidence="2" key="1">
    <citation type="submission" date="2021-10" db="EMBL/GenBank/DDBJ databases">
        <title>Tropical sea cucumber genome reveals ecological adaptation and Cuvierian tubules defense mechanism.</title>
        <authorList>
            <person name="Chen T."/>
        </authorList>
    </citation>
    <scope>NUCLEOTIDE SEQUENCE</scope>
    <source>
        <strain evidence="2">Nanhai2018</strain>
        <tissue evidence="2">Muscle</tissue>
    </source>
</reference>
<evidence type="ECO:0000313" key="3">
    <source>
        <dbReference type="Proteomes" id="UP001152320"/>
    </source>
</evidence>
<evidence type="ECO:0000313" key="2">
    <source>
        <dbReference type="EMBL" id="KAJ8050955.1"/>
    </source>
</evidence>
<dbReference type="AlphaFoldDB" id="A0A9Q1HLU0"/>
<dbReference type="EMBL" id="JAIZAY010000001">
    <property type="protein sequence ID" value="KAJ8050955.1"/>
    <property type="molecule type" value="Genomic_DNA"/>
</dbReference>
<name>A0A9Q1HLU0_HOLLE</name>
<organism evidence="2 3">
    <name type="scientific">Holothuria leucospilota</name>
    <name type="common">Black long sea cucumber</name>
    <name type="synonym">Mertensiothuria leucospilota</name>
    <dbReference type="NCBI Taxonomy" id="206669"/>
    <lineage>
        <taxon>Eukaryota</taxon>
        <taxon>Metazoa</taxon>
        <taxon>Echinodermata</taxon>
        <taxon>Eleutherozoa</taxon>
        <taxon>Echinozoa</taxon>
        <taxon>Holothuroidea</taxon>
        <taxon>Aspidochirotacea</taxon>
        <taxon>Aspidochirotida</taxon>
        <taxon>Holothuriidae</taxon>
        <taxon>Holothuria</taxon>
    </lineage>
</organism>
<accession>A0A9Q1HLU0</accession>
<sequence length="73" mass="8256">MSFKPGSYHSPSLNRLGFCMLRTILYTHTDSAVTHAAERVKARHQQPTIPQEEEEKRKGIELSGCEAKEVSNK</sequence>
<feature type="region of interest" description="Disordered" evidence="1">
    <location>
        <begin position="41"/>
        <end position="73"/>
    </location>
</feature>
<keyword evidence="3" id="KW-1185">Reference proteome</keyword>